<feature type="transmembrane region" description="Helical" evidence="5">
    <location>
        <begin position="96"/>
        <end position="113"/>
    </location>
</feature>
<comment type="caution">
    <text evidence="6">The sequence shown here is derived from an EMBL/GenBank/DDBJ whole genome shotgun (WGS) entry which is preliminary data.</text>
</comment>
<reference evidence="6 7" key="1">
    <citation type="submission" date="2022-06" db="EMBL/GenBank/DDBJ databases">
        <title>Haloarcula sp. a new haloarchaeum isolate from saline soil.</title>
        <authorList>
            <person name="Strakova D."/>
            <person name="Galisteo C."/>
            <person name="Sanchez-Porro C."/>
            <person name="Ventosa A."/>
        </authorList>
    </citation>
    <scope>NUCLEOTIDE SEQUENCE [LARGE SCALE GENOMIC DNA]</scope>
    <source>
        <strain evidence="6 7">S1CR25-12</strain>
    </source>
</reference>
<dbReference type="CDD" id="cd13966">
    <property type="entry name" value="PT_UbiA_4"/>
    <property type="match status" value="1"/>
</dbReference>
<dbReference type="InterPro" id="IPR050475">
    <property type="entry name" value="Prenyltransferase_related"/>
</dbReference>
<feature type="transmembrane region" description="Helical" evidence="5">
    <location>
        <begin position="44"/>
        <end position="64"/>
    </location>
</feature>
<evidence type="ECO:0000313" key="7">
    <source>
        <dbReference type="Proteomes" id="UP001259659"/>
    </source>
</evidence>
<evidence type="ECO:0000256" key="4">
    <source>
        <dbReference type="ARBA" id="ARBA00023136"/>
    </source>
</evidence>
<keyword evidence="3 5" id="KW-1133">Transmembrane helix</keyword>
<dbReference type="InterPro" id="IPR000537">
    <property type="entry name" value="UbiA_prenyltransferase"/>
</dbReference>
<keyword evidence="2 5" id="KW-0812">Transmembrane</keyword>
<dbReference type="Pfam" id="PF01040">
    <property type="entry name" value="UbiA"/>
    <property type="match status" value="1"/>
</dbReference>
<name>A0ABU2FCY4_9EURY</name>
<dbReference type="PANTHER" id="PTHR42723:SF1">
    <property type="entry name" value="CHLOROPHYLL SYNTHASE, CHLOROPLASTIC"/>
    <property type="match status" value="1"/>
</dbReference>
<organism evidence="6 7">
    <name type="scientific">Haloarcula saliterrae</name>
    <dbReference type="NCBI Taxonomy" id="2950534"/>
    <lineage>
        <taxon>Archaea</taxon>
        <taxon>Methanobacteriati</taxon>
        <taxon>Methanobacteriota</taxon>
        <taxon>Stenosarchaea group</taxon>
        <taxon>Halobacteria</taxon>
        <taxon>Halobacteriales</taxon>
        <taxon>Haloarculaceae</taxon>
        <taxon>Haloarcula</taxon>
    </lineage>
</organism>
<keyword evidence="7" id="KW-1185">Reference proteome</keyword>
<dbReference type="InterPro" id="IPR044878">
    <property type="entry name" value="UbiA_sf"/>
</dbReference>
<feature type="transmembrane region" description="Helical" evidence="5">
    <location>
        <begin position="216"/>
        <end position="243"/>
    </location>
</feature>
<dbReference type="Proteomes" id="UP001259659">
    <property type="component" value="Unassembled WGS sequence"/>
</dbReference>
<dbReference type="RefSeq" id="WP_310919778.1">
    <property type="nucleotide sequence ID" value="NZ_JAMQON010000003.1"/>
</dbReference>
<dbReference type="Gene3D" id="1.20.120.1780">
    <property type="entry name" value="UbiA prenyltransferase"/>
    <property type="match status" value="1"/>
</dbReference>
<feature type="transmembrane region" description="Helical" evidence="5">
    <location>
        <begin position="21"/>
        <end position="38"/>
    </location>
</feature>
<evidence type="ECO:0000256" key="2">
    <source>
        <dbReference type="ARBA" id="ARBA00022692"/>
    </source>
</evidence>
<comment type="subcellular location">
    <subcellularLocation>
        <location evidence="1">Cell membrane</location>
        <topology evidence="1">Multi-pass membrane protein</topology>
    </subcellularLocation>
</comment>
<dbReference type="NCBIfam" id="NF009516">
    <property type="entry name" value="PRK12875.1"/>
    <property type="match status" value="1"/>
</dbReference>
<sequence>MRIVPTAESRLGYLFRLSRPRYWHFLGSPVLLALIYGASSASDLTSPAAIAFAVYFLVPGNLFLYGVNDAFDTDTDEHNPKKSEEGKEQSFRDTPGVKAAIVLSGLLAVPLFFLTTSPVALLALGGWAFLTVTYSAPPLRLKSIPFVDSVVNGLYLLPGIAAYITIAGSFPPMSGVVGFWLWTMGYHTFSAIPDIGPDRKAGVRTLASVLGKRKSLVYTGVCWLLAAVVFAQLHLAAALVFLLYPVIDLFIMVEDIDVERAYWWFPTINAVVGIPLMVPGLWLLLS</sequence>
<proteinExistence type="predicted"/>
<dbReference type="EMBL" id="JAMQON010000003">
    <property type="protein sequence ID" value="MDS0260113.1"/>
    <property type="molecule type" value="Genomic_DNA"/>
</dbReference>
<gene>
    <name evidence="6" type="ORF">NDI56_11980</name>
</gene>
<accession>A0ABU2FCY4</accession>
<dbReference type="PANTHER" id="PTHR42723">
    <property type="entry name" value="CHLOROPHYLL SYNTHASE"/>
    <property type="match status" value="1"/>
</dbReference>
<evidence type="ECO:0000256" key="5">
    <source>
        <dbReference type="SAM" id="Phobius"/>
    </source>
</evidence>
<keyword evidence="4 5" id="KW-0472">Membrane</keyword>
<evidence type="ECO:0000256" key="1">
    <source>
        <dbReference type="ARBA" id="ARBA00004651"/>
    </source>
</evidence>
<evidence type="ECO:0000313" key="6">
    <source>
        <dbReference type="EMBL" id="MDS0260113.1"/>
    </source>
</evidence>
<evidence type="ECO:0000256" key="3">
    <source>
        <dbReference type="ARBA" id="ARBA00022989"/>
    </source>
</evidence>
<dbReference type="Gene3D" id="1.10.357.140">
    <property type="entry name" value="UbiA prenyltransferase"/>
    <property type="match status" value="1"/>
</dbReference>
<protein>
    <submittedName>
        <fullName evidence="6">Prenyltransferase</fullName>
    </submittedName>
</protein>
<feature type="transmembrane region" description="Helical" evidence="5">
    <location>
        <begin position="263"/>
        <end position="285"/>
    </location>
</feature>